<organism evidence="1 2">
    <name type="scientific">Campylobacter concisus UNSW2</name>
    <dbReference type="NCBI Taxonomy" id="1242965"/>
    <lineage>
        <taxon>Bacteria</taxon>
        <taxon>Pseudomonadati</taxon>
        <taxon>Campylobacterota</taxon>
        <taxon>Epsilonproteobacteria</taxon>
        <taxon>Campylobacterales</taxon>
        <taxon>Campylobacteraceae</taxon>
        <taxon>Campylobacter</taxon>
    </lineage>
</organism>
<protein>
    <submittedName>
        <fullName evidence="1">Uncharacterized protein</fullName>
    </submittedName>
</protein>
<dbReference type="PATRIC" id="fig|1242965.3.peg.236"/>
<dbReference type="AlphaFoldDB" id="U2F7S1"/>
<evidence type="ECO:0000313" key="2">
    <source>
        <dbReference type="Proteomes" id="UP000016625"/>
    </source>
</evidence>
<evidence type="ECO:0000313" key="1">
    <source>
        <dbReference type="EMBL" id="ERJ32626.1"/>
    </source>
</evidence>
<sequence length="37" mass="4471">MAFKFGCCLCSQNPRIYHYFLKNLKKSNTKKEKFQLI</sequence>
<gene>
    <name evidence="1" type="ORF">UNSW2_747</name>
</gene>
<comment type="caution">
    <text evidence="1">The sequence shown here is derived from an EMBL/GenBank/DDBJ whole genome shotgun (WGS) entry which is preliminary data.</text>
</comment>
<accession>U2F7S1</accession>
<dbReference type="EMBL" id="ANNJ01000002">
    <property type="protein sequence ID" value="ERJ32626.1"/>
    <property type="molecule type" value="Genomic_DNA"/>
</dbReference>
<reference evidence="1 2" key="1">
    <citation type="journal article" date="2013" name="BMC Genomics">
        <title>Comparative genomics of Campylobacter concisus isolates reveals genetic diversity and provides insights into disease association.</title>
        <authorList>
            <person name="Deshpande N.P."/>
            <person name="Kaakoush N.O."/>
            <person name="Wilkins M.R."/>
            <person name="Mitchell H.M."/>
        </authorList>
    </citation>
    <scope>NUCLEOTIDE SEQUENCE [LARGE SCALE GENOMIC DNA]</scope>
    <source>
        <strain evidence="1 2">UNSW2</strain>
    </source>
</reference>
<proteinExistence type="predicted"/>
<name>U2F7S1_9BACT</name>
<dbReference type="Proteomes" id="UP000016625">
    <property type="component" value="Unassembled WGS sequence"/>
</dbReference>